<feature type="compositionally biased region" description="Polar residues" evidence="5">
    <location>
        <begin position="252"/>
        <end position="262"/>
    </location>
</feature>
<gene>
    <name evidence="6" type="ORF">ADUPG1_007107</name>
</gene>
<keyword evidence="3" id="KW-0433">Leucine-rich repeat</keyword>
<keyword evidence="2" id="KW-0963">Cytoplasm</keyword>
<dbReference type="PANTHER" id="PTHR22710">
    <property type="entry name" value="X-RAY RADIATION RESISTANCE ASSOCIATED PROTEIN 1 XRRA1"/>
    <property type="match status" value="1"/>
</dbReference>
<keyword evidence="4" id="KW-0677">Repeat</keyword>
<dbReference type="PROSITE" id="PS51450">
    <property type="entry name" value="LRR"/>
    <property type="match status" value="1"/>
</dbReference>
<dbReference type="SUPFAM" id="SSF52058">
    <property type="entry name" value="L domain-like"/>
    <property type="match status" value="1"/>
</dbReference>
<dbReference type="EMBL" id="BQXS01010137">
    <property type="protein sequence ID" value="GKT33098.1"/>
    <property type="molecule type" value="Genomic_DNA"/>
</dbReference>
<proteinExistence type="predicted"/>
<evidence type="ECO:0000256" key="5">
    <source>
        <dbReference type="SAM" id="MobiDB-lite"/>
    </source>
</evidence>
<reference evidence="6" key="1">
    <citation type="submission" date="2022-03" db="EMBL/GenBank/DDBJ databases">
        <title>Draft genome sequence of Aduncisulcus paluster, a free-living microaerophilic Fornicata.</title>
        <authorList>
            <person name="Yuyama I."/>
            <person name="Kume K."/>
            <person name="Tamura T."/>
            <person name="Inagaki Y."/>
            <person name="Hashimoto T."/>
        </authorList>
    </citation>
    <scope>NUCLEOTIDE SEQUENCE</scope>
    <source>
        <strain evidence="6">NY0171</strain>
    </source>
</reference>
<evidence type="ECO:0000256" key="1">
    <source>
        <dbReference type="ARBA" id="ARBA00004496"/>
    </source>
</evidence>
<protein>
    <submittedName>
        <fullName evidence="6">Uncharacterized protein</fullName>
    </submittedName>
</protein>
<feature type="region of interest" description="Disordered" evidence="5">
    <location>
        <begin position="220"/>
        <end position="262"/>
    </location>
</feature>
<feature type="region of interest" description="Disordered" evidence="5">
    <location>
        <begin position="276"/>
        <end position="296"/>
    </location>
</feature>
<evidence type="ECO:0000313" key="6">
    <source>
        <dbReference type="EMBL" id="GKT33098.1"/>
    </source>
</evidence>
<feature type="compositionally biased region" description="Basic and acidic residues" evidence="5">
    <location>
        <begin position="241"/>
        <end position="251"/>
    </location>
</feature>
<dbReference type="Proteomes" id="UP001057375">
    <property type="component" value="Unassembled WGS sequence"/>
</dbReference>
<feature type="non-terminal residue" evidence="6">
    <location>
        <position position="404"/>
    </location>
</feature>
<feature type="compositionally biased region" description="Low complexity" evidence="5">
    <location>
        <begin position="231"/>
        <end position="240"/>
    </location>
</feature>
<sequence>MDLEKAKDFVELDISGMMLDKLSQPDSLTYTNLRTIHADENRLNIDEFSFFPVLRHLSLANNSIYSLNPIPKQFPKLLSLNLSYNLFMNDTSSLKVLNNLPFLQRLDISYCGISDLSPLACPSLTHLTIDGNPRNYCNILDPSFKGSTHTKQPKSPKIRRRLEHQCMQMMVHCGDGRKFPRLSYLSFKSSFLSCLFPSSLFIYSKQDKAIKPLSRAVEPVSKPLHEDKSPSSDVSSPSSSPEKEGEERESGTLRSSISSQYNPLFPRSRGIFGVESTRDRLSGPSNHTFSKTTFPHSSTNVTTTSSSLLFPSLLTLDLSGSFLTHVIPPRTPSSLLPFSLHLFPVLNSLTITHTPISLVLASRSTSASFLPSSIALSSSSPLVSLPHLTQILAHLRAEKRRGST</sequence>
<dbReference type="InterPro" id="IPR001611">
    <property type="entry name" value="Leu-rich_rpt"/>
</dbReference>
<evidence type="ECO:0000256" key="2">
    <source>
        <dbReference type="ARBA" id="ARBA00022490"/>
    </source>
</evidence>
<dbReference type="InterPro" id="IPR032675">
    <property type="entry name" value="LRR_dom_sf"/>
</dbReference>
<evidence type="ECO:0000256" key="4">
    <source>
        <dbReference type="ARBA" id="ARBA00022737"/>
    </source>
</evidence>
<feature type="compositionally biased region" description="Polar residues" evidence="5">
    <location>
        <begin position="283"/>
        <end position="296"/>
    </location>
</feature>
<dbReference type="PANTHER" id="PTHR22710:SF2">
    <property type="entry name" value="X-RAY RADIATION RESISTANCE-ASSOCIATED PROTEIN 1"/>
    <property type="match status" value="1"/>
</dbReference>
<evidence type="ECO:0000313" key="7">
    <source>
        <dbReference type="Proteomes" id="UP001057375"/>
    </source>
</evidence>
<evidence type="ECO:0000256" key="3">
    <source>
        <dbReference type="ARBA" id="ARBA00022614"/>
    </source>
</evidence>
<dbReference type="Gene3D" id="3.80.10.10">
    <property type="entry name" value="Ribonuclease Inhibitor"/>
    <property type="match status" value="1"/>
</dbReference>
<name>A0ABQ5KKR4_9EUKA</name>
<comment type="subcellular location">
    <subcellularLocation>
        <location evidence="1">Cytoplasm</location>
    </subcellularLocation>
</comment>
<accession>A0ABQ5KKR4</accession>
<organism evidence="6 7">
    <name type="scientific">Aduncisulcus paluster</name>
    <dbReference type="NCBI Taxonomy" id="2918883"/>
    <lineage>
        <taxon>Eukaryota</taxon>
        <taxon>Metamonada</taxon>
        <taxon>Carpediemonas-like organisms</taxon>
        <taxon>Aduncisulcus</taxon>
    </lineage>
</organism>
<comment type="caution">
    <text evidence="6">The sequence shown here is derived from an EMBL/GenBank/DDBJ whole genome shotgun (WGS) entry which is preliminary data.</text>
</comment>
<keyword evidence="7" id="KW-1185">Reference proteome</keyword>